<evidence type="ECO:0000313" key="7">
    <source>
        <dbReference type="EMBL" id="CAL6111520.1"/>
    </source>
</evidence>
<dbReference type="PANTHER" id="PTHR37027:SF2">
    <property type="entry name" value="CHROMOSOME UNDETERMINED SCAFFOLD_148, WHOLE GENOME SHOTGUN SEQUENCE"/>
    <property type="match status" value="1"/>
</dbReference>
<evidence type="ECO:0000313" key="4">
    <source>
        <dbReference type="EMBL" id="CAI9965014.1"/>
    </source>
</evidence>
<protein>
    <submittedName>
        <fullName evidence="2">Uncharacterized protein</fullName>
    </submittedName>
</protein>
<dbReference type="EMBL" id="CAXDID020000174">
    <property type="protein sequence ID" value="CAL6048335.1"/>
    <property type="molecule type" value="Genomic_DNA"/>
</dbReference>
<evidence type="ECO:0000313" key="3">
    <source>
        <dbReference type="EMBL" id="CAI9953838.1"/>
    </source>
</evidence>
<comment type="caution">
    <text evidence="2">The sequence shown here is derived from an EMBL/GenBank/DDBJ whole genome shotgun (WGS) entry which is preliminary data.</text>
</comment>
<organism evidence="2">
    <name type="scientific">Hexamita inflata</name>
    <dbReference type="NCBI Taxonomy" id="28002"/>
    <lineage>
        <taxon>Eukaryota</taxon>
        <taxon>Metamonada</taxon>
        <taxon>Diplomonadida</taxon>
        <taxon>Hexamitidae</taxon>
        <taxon>Hexamitinae</taxon>
        <taxon>Hexamita</taxon>
    </lineage>
</organism>
<dbReference type="AlphaFoldDB" id="A0AA86PHR0"/>
<dbReference type="EMBL" id="CATOUU010000630">
    <property type="protein sequence ID" value="CAI9936095.1"/>
    <property type="molecule type" value="Genomic_DNA"/>
</dbReference>
<feature type="coiled-coil region" evidence="1">
    <location>
        <begin position="1"/>
        <end position="111"/>
    </location>
</feature>
<dbReference type="EMBL" id="CATOUU010000841">
    <property type="protein sequence ID" value="CAI9953838.1"/>
    <property type="molecule type" value="Genomic_DNA"/>
</dbReference>
<dbReference type="Gene3D" id="1.10.287.1490">
    <property type="match status" value="1"/>
</dbReference>
<dbReference type="PANTHER" id="PTHR37027">
    <property type="entry name" value="KDE4"/>
    <property type="match status" value="1"/>
</dbReference>
<reference evidence="2" key="1">
    <citation type="submission" date="2023-06" db="EMBL/GenBank/DDBJ databases">
        <authorList>
            <person name="Kurt Z."/>
        </authorList>
    </citation>
    <scope>NUCLEOTIDE SEQUENCE</scope>
</reference>
<dbReference type="EMBL" id="CATOUU010000984">
    <property type="protein sequence ID" value="CAI9965014.1"/>
    <property type="molecule type" value="Genomic_DNA"/>
</dbReference>
<evidence type="ECO:0000313" key="8">
    <source>
        <dbReference type="Proteomes" id="UP001642409"/>
    </source>
</evidence>
<evidence type="ECO:0000256" key="1">
    <source>
        <dbReference type="SAM" id="Coils"/>
    </source>
</evidence>
<accession>A0AA86PHR0</accession>
<gene>
    <name evidence="2" type="ORF">HINF_LOCUS23740</name>
    <name evidence="3" type="ORF">HINF_LOCUS41483</name>
    <name evidence="5" type="ORF">HINF_LOCUS42643</name>
    <name evidence="4" type="ORF">HINF_LOCUS52659</name>
    <name evidence="6" type="ORF">HINF_LOCUS58433</name>
    <name evidence="7" type="ORF">HINF_LOCUS76436</name>
</gene>
<keyword evidence="8" id="KW-1185">Reference proteome</keyword>
<reference evidence="5 8" key="2">
    <citation type="submission" date="2024-07" db="EMBL/GenBank/DDBJ databases">
        <authorList>
            <person name="Akdeniz Z."/>
        </authorList>
    </citation>
    <scope>NUCLEOTIDE SEQUENCE [LARGE SCALE GENOMIC DNA]</scope>
</reference>
<evidence type="ECO:0000313" key="6">
    <source>
        <dbReference type="EMBL" id="CAL6077548.1"/>
    </source>
</evidence>
<evidence type="ECO:0000313" key="2">
    <source>
        <dbReference type="EMBL" id="CAI9936095.1"/>
    </source>
</evidence>
<sequence length="247" mass="29022">MENDQTRMTNLQSRLSMLRQDLDNRRNTKYDQLMSRITELSQTVDQAKSTNDASFQQINERLQTLSKDIEKESKALENVFETKTQELEAARQNLQEQVRILEQERNETGKELVKEIETKFGAIRDELGVESLRRQDEAHARQDIFDQDLPRIKTGLTAEREQTKFQIAEVENKVKQVVTALQQMLHQEKQVRTKWQTDLQGLIMEVDKRLNADLLKEKRAREASEKQLITLLEQATQSYLQFDEDKV</sequence>
<dbReference type="EMBL" id="CAXDID020000328">
    <property type="protein sequence ID" value="CAL6077548.1"/>
    <property type="molecule type" value="Genomic_DNA"/>
</dbReference>
<dbReference type="EMBL" id="CAXDID020000709">
    <property type="protein sequence ID" value="CAL6111520.1"/>
    <property type="molecule type" value="Genomic_DNA"/>
</dbReference>
<name>A0AA86PHR0_9EUKA</name>
<dbReference type="InterPro" id="IPR038835">
    <property type="entry name" value="Giardin_beta-like"/>
</dbReference>
<keyword evidence="1" id="KW-0175">Coiled coil</keyword>
<evidence type="ECO:0000313" key="5">
    <source>
        <dbReference type="EMBL" id="CAL6048335.1"/>
    </source>
</evidence>
<proteinExistence type="predicted"/>
<dbReference type="Proteomes" id="UP001642409">
    <property type="component" value="Unassembled WGS sequence"/>
</dbReference>